<keyword evidence="3 5" id="KW-0808">Transferase</keyword>
<protein>
    <recommendedName>
        <fullName evidence="5">Protein-lysine N-methyltransferase EFM4</fullName>
        <ecNumber evidence="5">2.1.1.-</ecNumber>
    </recommendedName>
    <alternativeName>
        <fullName evidence="5">Elongation factor methyltransferase 4</fullName>
    </alternativeName>
</protein>
<feature type="domain" description="Methyltransferase" evidence="6">
    <location>
        <begin position="64"/>
        <end position="199"/>
    </location>
</feature>
<dbReference type="PANTHER" id="PTHR12843">
    <property type="entry name" value="PROTEIN-LYSINE N-METHYLTRANSFERASE METTL10"/>
    <property type="match status" value="1"/>
</dbReference>
<evidence type="ECO:0000256" key="1">
    <source>
        <dbReference type="ARBA" id="ARBA00022490"/>
    </source>
</evidence>
<dbReference type="EMBL" id="KL198138">
    <property type="protein sequence ID" value="KDQ06390.1"/>
    <property type="molecule type" value="Genomic_DNA"/>
</dbReference>
<proteinExistence type="inferred from homology"/>
<evidence type="ECO:0000256" key="2">
    <source>
        <dbReference type="ARBA" id="ARBA00022603"/>
    </source>
</evidence>
<keyword evidence="5" id="KW-0813">Transport</keyword>
<reference evidence="8" key="1">
    <citation type="journal article" date="2014" name="Proc. Natl. Acad. Sci. U.S.A.">
        <title>Extensive sampling of basidiomycete genomes demonstrates inadequacy of the white-rot/brown-rot paradigm for wood decay fungi.</title>
        <authorList>
            <person name="Riley R."/>
            <person name="Salamov A.A."/>
            <person name="Brown D.W."/>
            <person name="Nagy L.G."/>
            <person name="Floudas D."/>
            <person name="Held B.W."/>
            <person name="Levasseur A."/>
            <person name="Lombard V."/>
            <person name="Morin E."/>
            <person name="Otillar R."/>
            <person name="Lindquist E.A."/>
            <person name="Sun H."/>
            <person name="LaButti K.M."/>
            <person name="Schmutz J."/>
            <person name="Jabbour D."/>
            <person name="Luo H."/>
            <person name="Baker S.E."/>
            <person name="Pisabarro A.G."/>
            <person name="Walton J.D."/>
            <person name="Blanchette R.A."/>
            <person name="Henrissat B."/>
            <person name="Martin F."/>
            <person name="Cullen D."/>
            <person name="Hibbett D.S."/>
            <person name="Grigoriev I.V."/>
        </authorList>
    </citation>
    <scope>NUCLEOTIDE SEQUENCE [LARGE SCALE GENOMIC DNA]</scope>
    <source>
        <strain evidence="8">FD-172 SS1</strain>
    </source>
</reference>
<dbReference type="InterPro" id="IPR029063">
    <property type="entry name" value="SAM-dependent_MTases_sf"/>
</dbReference>
<evidence type="ECO:0000259" key="6">
    <source>
        <dbReference type="Pfam" id="PF13847"/>
    </source>
</evidence>
<evidence type="ECO:0000256" key="5">
    <source>
        <dbReference type="HAMAP-Rule" id="MF_03188"/>
    </source>
</evidence>
<dbReference type="GO" id="GO:0005737">
    <property type="term" value="C:cytoplasm"/>
    <property type="evidence" value="ECO:0007669"/>
    <property type="project" value="UniProtKB-SubCell"/>
</dbReference>
<dbReference type="InParanoid" id="A0A067LVV4"/>
<comment type="similarity">
    <text evidence="5">Belongs to the class I-like SAM-binding methyltransferase superfamily. EFM4 family.</text>
</comment>
<dbReference type="InterPro" id="IPR025714">
    <property type="entry name" value="Methyltranfer_dom"/>
</dbReference>
<dbReference type="FunCoup" id="A0A067LVV4">
    <property type="interactions" value="467"/>
</dbReference>
<comment type="subcellular location">
    <subcellularLocation>
        <location evidence="5">Cytoplasm</location>
    </subcellularLocation>
</comment>
<dbReference type="GO" id="GO:0016192">
    <property type="term" value="P:vesicle-mediated transport"/>
    <property type="evidence" value="ECO:0007669"/>
    <property type="project" value="UniProtKB-UniRule"/>
</dbReference>
<dbReference type="Pfam" id="PF13847">
    <property type="entry name" value="Methyltransf_31"/>
    <property type="match status" value="1"/>
</dbReference>
<dbReference type="HOGENOM" id="CLU_044783_1_0_1"/>
<keyword evidence="4 5" id="KW-0949">S-adenosyl-L-methionine</keyword>
<evidence type="ECO:0000313" key="7">
    <source>
        <dbReference type="EMBL" id="KDQ06390.1"/>
    </source>
</evidence>
<dbReference type="OrthoDB" id="10069295at2759"/>
<dbReference type="EC" id="2.1.1.-" evidence="5"/>
<organism evidence="7 8">
    <name type="scientific">Botryobasidium botryosum (strain FD-172 SS1)</name>
    <dbReference type="NCBI Taxonomy" id="930990"/>
    <lineage>
        <taxon>Eukaryota</taxon>
        <taxon>Fungi</taxon>
        <taxon>Dikarya</taxon>
        <taxon>Basidiomycota</taxon>
        <taxon>Agaricomycotina</taxon>
        <taxon>Agaricomycetes</taxon>
        <taxon>Cantharellales</taxon>
        <taxon>Botryobasidiaceae</taxon>
        <taxon>Botryobasidium</taxon>
    </lineage>
</organism>
<dbReference type="SUPFAM" id="SSF53335">
    <property type="entry name" value="S-adenosyl-L-methionine-dependent methyltransferases"/>
    <property type="match status" value="1"/>
</dbReference>
<dbReference type="GO" id="GO:0032259">
    <property type="term" value="P:methylation"/>
    <property type="evidence" value="ECO:0007669"/>
    <property type="project" value="UniProtKB-KW"/>
</dbReference>
<dbReference type="CDD" id="cd02440">
    <property type="entry name" value="AdoMet_MTases"/>
    <property type="match status" value="1"/>
</dbReference>
<dbReference type="Proteomes" id="UP000027195">
    <property type="component" value="Unassembled WGS sequence"/>
</dbReference>
<keyword evidence="1 5" id="KW-0963">Cytoplasm</keyword>
<dbReference type="InterPro" id="IPR026635">
    <property type="entry name" value="Efm4/METTL10"/>
</dbReference>
<name>A0A067LVV4_BOTB1</name>
<evidence type="ECO:0000313" key="8">
    <source>
        <dbReference type="Proteomes" id="UP000027195"/>
    </source>
</evidence>
<dbReference type="AlphaFoldDB" id="A0A067LVV4"/>
<sequence>MSSSDLQPSELGTKEYWDQVYEEEVNNFEEFQDEGEVWFGLESVEKMVDWVVKNVPAETKPYCLDIGAGNGILSIALAEKGYDASRVAGIDYSADSVRLARLVATQRGAPGLVFAQCDFIHDVPTPIPDIPAEGGWDLLLDKGTFDAIALADRNPDGSAPCDEYPPKVALLLKPGGYFLITSCNFTEGELRAKFETESSGLTYHSKVEHPTFTFGGKSGSVVCTVAFKRREG</sequence>
<dbReference type="STRING" id="930990.A0A067LVV4"/>
<keyword evidence="8" id="KW-1185">Reference proteome</keyword>
<accession>A0A067LVV4</accession>
<evidence type="ECO:0000256" key="3">
    <source>
        <dbReference type="ARBA" id="ARBA00022679"/>
    </source>
</evidence>
<dbReference type="GO" id="GO:0016279">
    <property type="term" value="F:protein-lysine N-methyltransferase activity"/>
    <property type="evidence" value="ECO:0007669"/>
    <property type="project" value="UniProtKB-UniRule"/>
</dbReference>
<dbReference type="Gene3D" id="3.40.50.150">
    <property type="entry name" value="Vaccinia Virus protein VP39"/>
    <property type="match status" value="1"/>
</dbReference>
<keyword evidence="2 5" id="KW-0489">Methyltransferase</keyword>
<dbReference type="HAMAP" id="MF_03188">
    <property type="entry name" value="Methyltr_EFM4"/>
    <property type="match status" value="1"/>
</dbReference>
<evidence type="ECO:0000256" key="4">
    <source>
        <dbReference type="ARBA" id="ARBA00022691"/>
    </source>
</evidence>
<comment type="function">
    <text evidence="5">S-adenosyl-L-methionine-dependent protein-lysine N-methyltransferase that mono- and dimethylates elongation factor 1-alpha at 'Lys-316'. May play a role in intracellular transport.</text>
</comment>
<gene>
    <name evidence="5" type="primary">EFM4</name>
    <name evidence="7" type="ORF">BOTBODRAFT_70976</name>
</gene>
<dbReference type="PANTHER" id="PTHR12843:SF5">
    <property type="entry name" value="EEF1A LYSINE METHYLTRANSFERASE 2"/>
    <property type="match status" value="1"/>
</dbReference>